<feature type="compositionally biased region" description="Basic residues" evidence="10">
    <location>
        <begin position="1"/>
        <end position="14"/>
    </location>
</feature>
<evidence type="ECO:0000256" key="5">
    <source>
        <dbReference type="ARBA" id="ARBA00022691"/>
    </source>
</evidence>
<dbReference type="Gene3D" id="3.40.50.150">
    <property type="entry name" value="Vaccinia Virus protein VP39"/>
    <property type="match status" value="1"/>
</dbReference>
<feature type="binding site" evidence="9">
    <location>
        <position position="213"/>
    </location>
    <ligand>
        <name>S-adenosyl-L-methionine</name>
        <dbReference type="ChEBI" id="CHEBI:59789"/>
    </ligand>
</feature>
<dbReference type="PANTHER" id="PTHR22808">
    <property type="entry name" value="NCL1 YEAST -RELATED NOL1/NOP2/FMU SUN DOMAIN-CONTAINING"/>
    <property type="match status" value="1"/>
</dbReference>
<feature type="region of interest" description="Disordered" evidence="10">
    <location>
        <begin position="819"/>
        <end position="882"/>
    </location>
</feature>
<gene>
    <name evidence="12" type="primary">g3136</name>
    <name evidence="12" type="ORF">VP750_LOCUS2678</name>
</gene>
<dbReference type="InterPro" id="IPR057286">
    <property type="entry name" value="PUA_NSUN2"/>
</dbReference>
<dbReference type="Pfam" id="PF01189">
    <property type="entry name" value="Methyltr_RsmB-F"/>
    <property type="match status" value="1"/>
</dbReference>
<dbReference type="PROSITE" id="PS51686">
    <property type="entry name" value="SAM_MT_RSMB_NOP"/>
    <property type="match status" value="1"/>
</dbReference>
<feature type="binding site" evidence="9">
    <location>
        <position position="265"/>
    </location>
    <ligand>
        <name>S-adenosyl-L-methionine</name>
        <dbReference type="ChEBI" id="CHEBI:59789"/>
    </ligand>
</feature>
<feature type="compositionally biased region" description="Low complexity" evidence="10">
    <location>
        <begin position="455"/>
        <end position="474"/>
    </location>
</feature>
<dbReference type="Proteomes" id="UP001497392">
    <property type="component" value="Unassembled WGS sequence"/>
</dbReference>
<dbReference type="EMBL" id="CAXHTA020000004">
    <property type="protein sequence ID" value="CAL5221019.1"/>
    <property type="molecule type" value="Genomic_DNA"/>
</dbReference>
<evidence type="ECO:0000256" key="7">
    <source>
        <dbReference type="ARBA" id="ARBA00022884"/>
    </source>
</evidence>
<feature type="active site" description="Nucleophile" evidence="9">
    <location>
        <position position="318"/>
    </location>
</feature>
<comment type="caution">
    <text evidence="12">The sequence shown here is derived from an EMBL/GenBank/DDBJ whole genome shotgun (WGS) entry which is preliminary data.</text>
</comment>
<keyword evidence="13" id="KW-1185">Reference proteome</keyword>
<feature type="compositionally biased region" description="Basic and acidic residues" evidence="10">
    <location>
        <begin position="15"/>
        <end position="25"/>
    </location>
</feature>
<keyword evidence="4 9" id="KW-0808">Transferase</keyword>
<dbReference type="PRINTS" id="PR02008">
    <property type="entry name" value="RCMTFAMILY"/>
</dbReference>
<dbReference type="InterPro" id="IPR057285">
    <property type="entry name" value="Pre-PUA_NSUN2"/>
</dbReference>
<comment type="similarity">
    <text evidence="9">Belongs to the class I-like SAM-binding methyltransferase superfamily. RsmB/NOP family.</text>
</comment>
<keyword evidence="5 9" id="KW-0949">S-adenosyl-L-methionine</keyword>
<evidence type="ECO:0000256" key="10">
    <source>
        <dbReference type="SAM" id="MobiDB-lite"/>
    </source>
</evidence>
<feature type="region of interest" description="Disordered" evidence="10">
    <location>
        <begin position="556"/>
        <end position="585"/>
    </location>
</feature>
<organism evidence="12 13">
    <name type="scientific">Coccomyxa viridis</name>
    <dbReference type="NCBI Taxonomy" id="1274662"/>
    <lineage>
        <taxon>Eukaryota</taxon>
        <taxon>Viridiplantae</taxon>
        <taxon>Chlorophyta</taxon>
        <taxon>core chlorophytes</taxon>
        <taxon>Trebouxiophyceae</taxon>
        <taxon>Trebouxiophyceae incertae sedis</taxon>
        <taxon>Coccomyxaceae</taxon>
        <taxon>Coccomyxa</taxon>
    </lineage>
</organism>
<feature type="region of interest" description="Disordered" evidence="10">
    <location>
        <begin position="631"/>
        <end position="695"/>
    </location>
</feature>
<evidence type="ECO:0000256" key="3">
    <source>
        <dbReference type="ARBA" id="ARBA00022603"/>
    </source>
</evidence>
<evidence type="ECO:0000256" key="2">
    <source>
        <dbReference type="ARBA" id="ARBA00022555"/>
    </source>
</evidence>
<evidence type="ECO:0000256" key="4">
    <source>
        <dbReference type="ARBA" id="ARBA00022679"/>
    </source>
</evidence>
<evidence type="ECO:0000256" key="6">
    <source>
        <dbReference type="ARBA" id="ARBA00022694"/>
    </source>
</evidence>
<feature type="domain" description="SAM-dependent MTase RsmB/NOP-type" evidence="11">
    <location>
        <begin position="64"/>
        <end position="425"/>
    </location>
</feature>
<feature type="region of interest" description="Disordered" evidence="10">
    <location>
        <begin position="598"/>
        <end position="619"/>
    </location>
</feature>
<dbReference type="PANTHER" id="PTHR22808:SF1">
    <property type="entry name" value="RNA CYTOSINE-C(5)-METHYLTRANSFERASE NSUN2-RELATED"/>
    <property type="match status" value="1"/>
</dbReference>
<evidence type="ECO:0000313" key="13">
    <source>
        <dbReference type="Proteomes" id="UP001497392"/>
    </source>
</evidence>
<dbReference type="InterPro" id="IPR023267">
    <property type="entry name" value="RCMT"/>
</dbReference>
<feature type="region of interest" description="Disordered" evidence="10">
    <location>
        <begin position="439"/>
        <end position="503"/>
    </location>
</feature>
<evidence type="ECO:0000256" key="8">
    <source>
        <dbReference type="ARBA" id="ARBA00023242"/>
    </source>
</evidence>
<keyword evidence="6" id="KW-0819">tRNA processing</keyword>
<dbReference type="Pfam" id="PF25376">
    <property type="entry name" value="Pre-PUA_NSUN2"/>
    <property type="match status" value="1"/>
</dbReference>
<dbReference type="Pfam" id="PF25378">
    <property type="entry name" value="PUA_NSUN2"/>
    <property type="match status" value="1"/>
</dbReference>
<feature type="binding site" evidence="9">
    <location>
        <position position="240"/>
    </location>
    <ligand>
        <name>S-adenosyl-L-methionine</name>
        <dbReference type="ChEBI" id="CHEBI:59789"/>
    </ligand>
</feature>
<reference evidence="12 13" key="1">
    <citation type="submission" date="2024-06" db="EMBL/GenBank/DDBJ databases">
        <authorList>
            <person name="Kraege A."/>
            <person name="Thomma B."/>
        </authorList>
    </citation>
    <scope>NUCLEOTIDE SEQUENCE [LARGE SCALE GENOMIC DNA]</scope>
</reference>
<evidence type="ECO:0000313" key="12">
    <source>
        <dbReference type="EMBL" id="CAL5221019.1"/>
    </source>
</evidence>
<feature type="compositionally biased region" description="Polar residues" evidence="10">
    <location>
        <begin position="475"/>
        <end position="487"/>
    </location>
</feature>
<feature type="binding site" evidence="9">
    <location>
        <begin position="183"/>
        <end position="189"/>
    </location>
    <ligand>
        <name>S-adenosyl-L-methionine</name>
        <dbReference type="ChEBI" id="CHEBI:59789"/>
    </ligand>
</feature>
<comment type="subcellular location">
    <subcellularLocation>
        <location evidence="1">Nucleus</location>
    </subcellularLocation>
</comment>
<dbReference type="PRINTS" id="PR02011">
    <property type="entry name" value="RCMTNCL1"/>
</dbReference>
<evidence type="ECO:0000256" key="1">
    <source>
        <dbReference type="ARBA" id="ARBA00004123"/>
    </source>
</evidence>
<feature type="compositionally biased region" description="Basic and acidic residues" evidence="10">
    <location>
        <begin position="598"/>
        <end position="611"/>
    </location>
</feature>
<evidence type="ECO:0000256" key="9">
    <source>
        <dbReference type="PROSITE-ProRule" id="PRU01023"/>
    </source>
</evidence>
<keyword evidence="2" id="KW-0820">tRNA-binding</keyword>
<feature type="compositionally biased region" description="Basic and acidic residues" evidence="10">
    <location>
        <begin position="866"/>
        <end position="882"/>
    </location>
</feature>
<accession>A0ABP1FM24</accession>
<evidence type="ECO:0000259" key="11">
    <source>
        <dbReference type="PROSITE" id="PS51686"/>
    </source>
</evidence>
<dbReference type="SUPFAM" id="SSF53335">
    <property type="entry name" value="S-adenosyl-L-methionine-dependent methyltransferases"/>
    <property type="match status" value="1"/>
</dbReference>
<dbReference type="InterPro" id="IPR049560">
    <property type="entry name" value="MeTrfase_RsmB-F_NOP2_cat"/>
</dbReference>
<dbReference type="InterPro" id="IPR029063">
    <property type="entry name" value="SAM-dependent_MTases_sf"/>
</dbReference>
<name>A0ABP1FM24_9CHLO</name>
<sequence>MGRRKGGRGGKRVLKRDFKQKREANWEEQPNRAQNWGELELKNPDFEEYYKAQGIVPEGEWDAFMEKLRAPLPTTFRINGRGKFAADLRDRLEQDFFSQFKEPIEINGETLEPPRPLPWYPDKLAWHMTFSREQLRNNPKLNEVHKLVIAENEAGAITRQEAVSMIPPLLLDVQPHHRVLDTCAAPGSKTAQILEMLHHGAAAIPSGVVIANDSDAQRCNLLVHQTKRMCSPALIVVNHDATMLPILRKGGPKGEAFKYDRILCDVPCSGDGTLRKAPDIWRRWVASNGNGLHLLQLRIALTAAHQLRIGGRMVYSTCTFNPVEDEAVVAELLRRSQSSLVLMDMSAELPDLKRTKGLNNWLVRGQNKFYSTWEEATEEARETHGRLCKSMFPEKPEDLHLERCVRVLPHHMDTGGFFIAVIQKVADLPANATIVTKSVGKRMRPEEPEELGFSAPAQRPAQQPRADNPQPQANRVPTESQTSNVSETGEHESASAPRRRTGHEEITDLAYEAADHTQEFAEEIEDADIPAATESAGQAAAAVDGVFHVLAAGEEAAQEEQEGQEQGEEDAEDSDDEINEDLDVDAAADAFAAAAREKGFGDGPQHPDSRESLQGADSDETAETIAVMNGVSKGQDDPAPSGKGETPQGLPEKQSAEEQNGRRRGGAGPSGQNRQAEWVARGGSGKGSKHHGVDPVVPFTDTAQLQAIRHFYGLGPEVHLESHLVTRSTTDVERPKRLYFINPGIREVLMLDRDEQLKVSSVGLKLFERQEAKDCRTSCIYRIAQEGLPLLLPWMGKQVVHVRAETLLRQLTESSIALPESHRLPMETSGGASGAAADAGEAKQDEDAEMANGSEAAAQGPPAKKAKTENRGKAGGKKERIPLDDQDLLEQLDRAVGGCCVFTLRKEDAQALGVKGPDDASTEDALAVHAPLAIACWRGRASVNLLVNKQEAKQLAEKLRYAMTKRSKGKAVAAPENAQQAT</sequence>
<keyword evidence="7 9" id="KW-0694">RNA-binding</keyword>
<protein>
    <submittedName>
        <fullName evidence="12">G3136 protein</fullName>
    </submittedName>
</protein>
<keyword evidence="3 9" id="KW-0489">Methyltransferase</keyword>
<proteinExistence type="inferred from homology"/>
<dbReference type="InterPro" id="IPR023270">
    <property type="entry name" value="RCMT_NCL1"/>
</dbReference>
<feature type="region of interest" description="Disordered" evidence="10">
    <location>
        <begin position="1"/>
        <end position="32"/>
    </location>
</feature>
<keyword evidence="8" id="KW-0539">Nucleus</keyword>
<dbReference type="InterPro" id="IPR001678">
    <property type="entry name" value="MeTrfase_RsmB-F_NOP2_dom"/>
</dbReference>